<dbReference type="NCBIfam" id="TIGR01488">
    <property type="entry name" value="HAD-SF-IB"/>
    <property type="match status" value="1"/>
</dbReference>
<evidence type="ECO:0000256" key="5">
    <source>
        <dbReference type="SAM" id="Phobius"/>
    </source>
</evidence>
<dbReference type="InterPro" id="IPR036412">
    <property type="entry name" value="HAD-like_sf"/>
</dbReference>
<dbReference type="EMBL" id="JAERMS010000068">
    <property type="protein sequence ID" value="MBO1364480.1"/>
    <property type="molecule type" value="Genomic_DNA"/>
</dbReference>
<organism evidence="7 8">
    <name type="scientific">Prevotella illustrans</name>
    <dbReference type="NCBI Taxonomy" id="2800387"/>
    <lineage>
        <taxon>Bacteria</taxon>
        <taxon>Pseudomonadati</taxon>
        <taxon>Bacteroidota</taxon>
        <taxon>Bacteroidia</taxon>
        <taxon>Bacteroidales</taxon>
        <taxon>Prevotellaceae</taxon>
        <taxon>Prevotella</taxon>
    </lineage>
</organism>
<evidence type="ECO:0000256" key="1">
    <source>
        <dbReference type="ARBA" id="ARBA00004141"/>
    </source>
</evidence>
<keyword evidence="7" id="KW-0378">Hydrolase</keyword>
<evidence type="ECO:0000256" key="3">
    <source>
        <dbReference type="ARBA" id="ARBA00022989"/>
    </source>
</evidence>
<dbReference type="InterPro" id="IPR007267">
    <property type="entry name" value="GtrA_DPMS_TM"/>
</dbReference>
<dbReference type="SUPFAM" id="SSF56784">
    <property type="entry name" value="HAD-like"/>
    <property type="match status" value="1"/>
</dbReference>
<evidence type="ECO:0000259" key="6">
    <source>
        <dbReference type="Pfam" id="PF04138"/>
    </source>
</evidence>
<proteinExistence type="predicted"/>
<evidence type="ECO:0000256" key="2">
    <source>
        <dbReference type="ARBA" id="ARBA00022692"/>
    </source>
</evidence>
<name>A0ABS3M8P2_9BACT</name>
<comment type="caution">
    <text evidence="7">The sequence shown here is derived from an EMBL/GenBank/DDBJ whole genome shotgun (WGS) entry which is preliminary data.</text>
</comment>
<dbReference type="PANTHER" id="PTHR43344:SF14">
    <property type="entry name" value="HAD-IB FAMILY HYDROLASE"/>
    <property type="match status" value="1"/>
</dbReference>
<protein>
    <submittedName>
        <fullName evidence="7">HAD-IB family hydrolase</fullName>
    </submittedName>
</protein>
<feature type="transmembrane region" description="Helical" evidence="5">
    <location>
        <begin position="329"/>
        <end position="348"/>
    </location>
</feature>
<feature type="transmembrane region" description="Helical" evidence="5">
    <location>
        <begin position="300"/>
        <end position="323"/>
    </location>
</feature>
<evidence type="ECO:0000256" key="4">
    <source>
        <dbReference type="ARBA" id="ARBA00023136"/>
    </source>
</evidence>
<dbReference type="Pfam" id="PF12710">
    <property type="entry name" value="HAD"/>
    <property type="match status" value="1"/>
</dbReference>
<dbReference type="InterPro" id="IPR023214">
    <property type="entry name" value="HAD_sf"/>
</dbReference>
<feature type="domain" description="GtrA/DPMS transmembrane" evidence="6">
    <location>
        <begin position="228"/>
        <end position="347"/>
    </location>
</feature>
<dbReference type="InterPro" id="IPR006385">
    <property type="entry name" value="HAD_hydro_SerB1"/>
</dbReference>
<dbReference type="GO" id="GO:0016787">
    <property type="term" value="F:hydrolase activity"/>
    <property type="evidence" value="ECO:0007669"/>
    <property type="project" value="UniProtKB-KW"/>
</dbReference>
<reference evidence="7 8" key="1">
    <citation type="submission" date="2021-01" db="EMBL/GenBank/DDBJ databases">
        <title>Prevotella A2931 sp. nov.</title>
        <authorList>
            <person name="Buhl M."/>
            <person name="Oberhettinger P."/>
        </authorList>
    </citation>
    <scope>NUCLEOTIDE SEQUENCE [LARGE SCALE GENOMIC DNA]</scope>
    <source>
        <strain evidence="7 8">A2931</strain>
    </source>
</reference>
<keyword evidence="4 5" id="KW-0472">Membrane</keyword>
<dbReference type="InterPro" id="IPR050582">
    <property type="entry name" value="HAD-like_SerB"/>
</dbReference>
<dbReference type="Gene3D" id="3.40.50.1000">
    <property type="entry name" value="HAD superfamily/HAD-like"/>
    <property type="match status" value="1"/>
</dbReference>
<comment type="subcellular location">
    <subcellularLocation>
        <location evidence="1">Membrane</location>
        <topology evidence="1">Multi-pass membrane protein</topology>
    </subcellularLocation>
</comment>
<dbReference type="PANTHER" id="PTHR43344">
    <property type="entry name" value="PHOSPHOSERINE PHOSPHATASE"/>
    <property type="match status" value="1"/>
</dbReference>
<dbReference type="NCBIfam" id="TIGR01490">
    <property type="entry name" value="HAD-SF-IB-hyp1"/>
    <property type="match status" value="1"/>
</dbReference>
<keyword evidence="2 5" id="KW-0812">Transmembrane</keyword>
<feature type="transmembrane region" description="Helical" evidence="5">
    <location>
        <begin position="270"/>
        <end position="288"/>
    </location>
</feature>
<dbReference type="Pfam" id="PF04138">
    <property type="entry name" value="GtrA_DPMS_TM"/>
    <property type="match status" value="1"/>
</dbReference>
<keyword evidence="8" id="KW-1185">Reference proteome</keyword>
<feature type="transmembrane region" description="Helical" evidence="5">
    <location>
        <begin position="226"/>
        <end position="250"/>
    </location>
</feature>
<dbReference type="Proteomes" id="UP000664265">
    <property type="component" value="Unassembled WGS sequence"/>
</dbReference>
<keyword evidence="3 5" id="KW-1133">Transmembrane helix</keyword>
<evidence type="ECO:0000313" key="8">
    <source>
        <dbReference type="Proteomes" id="UP000664265"/>
    </source>
</evidence>
<sequence length="350" mass="39531">MRKIILSDFDGTLTTRDTLPAFIHYTCGSLRMAIGFLLFSPILVLMKFKLYPNWKAKQHLFNWFFGGMALNRFNALCTNFASKNSRLLRPEMVRLLKEARQEGAEIIIVSASIDNWVAPFFDHDIRIVGTQVETADGKLTGRFKTANCYGPEKVKRVKRLLGDEPRRELLITAYGDSRGDREMLAYADRAYLVKPNGDIRTIKNEEKDTPQDGGAVWKENKTYGEIVRFGIVGITATAIQYGVYLLSLSLLAHVLPSTADNMLATTANTIGYLVSFAFNFIASTRYTFQVEANAKREAGFALSHVVNYLLQTGFLNLFILLGLSKQTAMIPMFCLCVPINFLLVRFFLKR</sequence>
<evidence type="ECO:0000313" key="7">
    <source>
        <dbReference type="EMBL" id="MBO1364480.1"/>
    </source>
</evidence>
<gene>
    <name evidence="7" type="ORF">JHU38_12035</name>
</gene>
<feature type="transmembrane region" description="Helical" evidence="5">
    <location>
        <begin position="22"/>
        <end position="45"/>
    </location>
</feature>
<dbReference type="RefSeq" id="WP_107582051.1">
    <property type="nucleotide sequence ID" value="NZ_JAERMS010000068.1"/>
</dbReference>
<accession>A0ABS3M8P2</accession>